<proteinExistence type="predicted"/>
<dbReference type="AlphaFoldDB" id="A0A4Y2GVK0"/>
<feature type="compositionally biased region" description="Basic and acidic residues" evidence="1">
    <location>
        <begin position="1"/>
        <end position="18"/>
    </location>
</feature>
<protein>
    <submittedName>
        <fullName evidence="2">Uncharacterized protein</fullName>
    </submittedName>
</protein>
<evidence type="ECO:0000313" key="2">
    <source>
        <dbReference type="EMBL" id="GBM57800.1"/>
    </source>
</evidence>
<name>A0A4Y2GVK0_ARAVE</name>
<accession>A0A4Y2GVK0</accession>
<keyword evidence="3" id="KW-1185">Reference proteome</keyword>
<evidence type="ECO:0000256" key="1">
    <source>
        <dbReference type="SAM" id="MobiDB-lite"/>
    </source>
</evidence>
<dbReference type="Proteomes" id="UP000499080">
    <property type="component" value="Unassembled WGS sequence"/>
</dbReference>
<dbReference type="OrthoDB" id="6416707at2759"/>
<organism evidence="2 3">
    <name type="scientific">Araneus ventricosus</name>
    <name type="common">Orbweaver spider</name>
    <name type="synonym">Epeira ventricosa</name>
    <dbReference type="NCBI Taxonomy" id="182803"/>
    <lineage>
        <taxon>Eukaryota</taxon>
        <taxon>Metazoa</taxon>
        <taxon>Ecdysozoa</taxon>
        <taxon>Arthropoda</taxon>
        <taxon>Chelicerata</taxon>
        <taxon>Arachnida</taxon>
        <taxon>Araneae</taxon>
        <taxon>Araneomorphae</taxon>
        <taxon>Entelegynae</taxon>
        <taxon>Araneoidea</taxon>
        <taxon>Araneidae</taxon>
        <taxon>Araneus</taxon>
    </lineage>
</organism>
<comment type="caution">
    <text evidence="2">The sequence shown here is derived from an EMBL/GenBank/DDBJ whole genome shotgun (WGS) entry which is preliminary data.</text>
</comment>
<dbReference type="EMBL" id="BGPR01001607">
    <property type="protein sequence ID" value="GBM57800.1"/>
    <property type="molecule type" value="Genomic_DNA"/>
</dbReference>
<feature type="region of interest" description="Disordered" evidence="1">
    <location>
        <begin position="1"/>
        <end position="22"/>
    </location>
</feature>
<evidence type="ECO:0000313" key="3">
    <source>
        <dbReference type="Proteomes" id="UP000499080"/>
    </source>
</evidence>
<reference evidence="2 3" key="1">
    <citation type="journal article" date="2019" name="Sci. Rep.">
        <title>Orb-weaving spider Araneus ventricosus genome elucidates the spidroin gene catalogue.</title>
        <authorList>
            <person name="Kono N."/>
            <person name="Nakamura H."/>
            <person name="Ohtoshi R."/>
            <person name="Moran D.A.P."/>
            <person name="Shinohara A."/>
            <person name="Yoshida Y."/>
            <person name="Fujiwara M."/>
            <person name="Mori M."/>
            <person name="Tomita M."/>
            <person name="Arakawa K."/>
        </authorList>
    </citation>
    <scope>NUCLEOTIDE SEQUENCE [LARGE SCALE GENOMIC DNA]</scope>
</reference>
<sequence>MAASDEERNDSSVTKNEKEEDIMDLVGGDGPWQRWIFMVTLLCCVPDGNHNMVMSFFAPNLDHWCARPPDVNISIKEWKTIALPPNDQHCSRYKFINFSHINEVADQNITDRPTIPCDSWEYDDTVYVSTLLSKFNMVCDKGWLVSISKSVFISGYFVSNTLFGYLSDNSTAISRAVVRRNHGTVGHIVLDAYSFHLITHLSSCDKFVKHAPLLRKENG</sequence>
<gene>
    <name evidence="2" type="ORF">AVEN_262571_1</name>
</gene>